<protein>
    <recommendedName>
        <fullName evidence="4">DUF4369 domain-containing protein</fullName>
    </recommendedName>
</protein>
<evidence type="ECO:0000256" key="1">
    <source>
        <dbReference type="SAM" id="SignalP"/>
    </source>
</evidence>
<organism evidence="2 3">
    <name type="scientific">Hymenobacter volaticus</name>
    <dbReference type="NCBI Taxonomy" id="2932254"/>
    <lineage>
        <taxon>Bacteria</taxon>
        <taxon>Pseudomonadati</taxon>
        <taxon>Bacteroidota</taxon>
        <taxon>Cytophagia</taxon>
        <taxon>Cytophagales</taxon>
        <taxon>Hymenobacteraceae</taxon>
        <taxon>Hymenobacter</taxon>
    </lineage>
</organism>
<accession>A0ABY4G7Y3</accession>
<gene>
    <name evidence="2" type="ORF">MUN86_03650</name>
</gene>
<feature type="signal peptide" evidence="1">
    <location>
        <begin position="1"/>
        <end position="24"/>
    </location>
</feature>
<feature type="chain" id="PRO_5046368037" description="DUF4369 domain-containing protein" evidence="1">
    <location>
        <begin position="25"/>
        <end position="232"/>
    </location>
</feature>
<evidence type="ECO:0000313" key="2">
    <source>
        <dbReference type="EMBL" id="UOQ67013.1"/>
    </source>
</evidence>
<evidence type="ECO:0000313" key="3">
    <source>
        <dbReference type="Proteomes" id="UP000830401"/>
    </source>
</evidence>
<name>A0ABY4G7Y3_9BACT</name>
<dbReference type="RefSeq" id="WP_245121855.1">
    <property type="nucleotide sequence ID" value="NZ_CP095061.1"/>
</dbReference>
<dbReference type="EMBL" id="CP095061">
    <property type="protein sequence ID" value="UOQ67013.1"/>
    <property type="molecule type" value="Genomic_DNA"/>
</dbReference>
<keyword evidence="1" id="KW-0732">Signal</keyword>
<dbReference type="Proteomes" id="UP000830401">
    <property type="component" value="Chromosome"/>
</dbReference>
<sequence length="232" mass="26256">MKFILSCCSLIVILLSLSASPAWTQGQHVGLTEQAVAGKYKPGHYTLADGTRHAGNIRVWMDREKNVLQVDKGKKQEPANLFPTALHSFVIGRDSFAVVHHFRMLDETEKKPFESADFARVLMSGKIQMLEHKRFAGFDSNLGAGQYSRSPSFYTTNLLKPATDTMLVVVPYAEEKFARYMAPIFIDAAILCQQIRAKQVGPTDLKRILYAYLFKREVTQVTYEEANTIFRE</sequence>
<reference evidence="2" key="1">
    <citation type="submission" date="2022-04" db="EMBL/GenBank/DDBJ databases">
        <title>Hymenobacter sp. isolated from the air.</title>
        <authorList>
            <person name="Won M."/>
            <person name="Lee C.-M."/>
            <person name="Woen H.-Y."/>
            <person name="Kwon S.-W."/>
        </authorList>
    </citation>
    <scope>NUCLEOTIDE SEQUENCE</scope>
    <source>
        <strain evidence="2">5420S-77</strain>
    </source>
</reference>
<evidence type="ECO:0008006" key="4">
    <source>
        <dbReference type="Google" id="ProtNLM"/>
    </source>
</evidence>
<keyword evidence="3" id="KW-1185">Reference proteome</keyword>
<proteinExistence type="predicted"/>